<dbReference type="GO" id="GO:0001717">
    <property type="term" value="P:conversion of seryl-tRNAsec to selenocys-tRNAsec"/>
    <property type="evidence" value="ECO:0007669"/>
    <property type="project" value="UniProtKB-UniRule"/>
</dbReference>
<evidence type="ECO:0000256" key="5">
    <source>
        <dbReference type="ARBA" id="ARBA00022917"/>
    </source>
</evidence>
<comment type="subcellular location">
    <subcellularLocation>
        <location evidence="8">Cytoplasm</location>
    </subcellularLocation>
</comment>
<dbReference type="InterPro" id="IPR015424">
    <property type="entry name" value="PyrdxlP-dep_Trfase"/>
</dbReference>
<evidence type="ECO:0000256" key="4">
    <source>
        <dbReference type="ARBA" id="ARBA00022898"/>
    </source>
</evidence>
<dbReference type="HAMAP" id="MF_00423">
    <property type="entry name" value="SelA"/>
    <property type="match status" value="1"/>
</dbReference>
<feature type="modified residue" description="N6-(pyridoxal phosphate)lysine" evidence="8 9">
    <location>
        <position position="293"/>
    </location>
</feature>
<feature type="domain" description="L-seryl-tRNA selenium transferase N-terminal" evidence="10">
    <location>
        <begin position="8"/>
        <end position="47"/>
    </location>
</feature>
<dbReference type="Gene3D" id="3.90.1150.180">
    <property type="match status" value="1"/>
</dbReference>
<dbReference type="Gene3D" id="3.40.640.10">
    <property type="entry name" value="Type I PLP-dependent aspartate aminotransferase-like (Major domain)"/>
    <property type="match status" value="1"/>
</dbReference>
<keyword evidence="12" id="KW-1185">Reference proteome</keyword>
<comment type="similarity">
    <text evidence="7 8">Belongs to the SelA family.</text>
</comment>
<evidence type="ECO:0000256" key="2">
    <source>
        <dbReference type="ARBA" id="ARBA00022490"/>
    </source>
</evidence>
<dbReference type="EC" id="2.9.1.1" evidence="8"/>
<dbReference type="Proteomes" id="UP000597444">
    <property type="component" value="Unassembled WGS sequence"/>
</dbReference>
<keyword evidence="2 8" id="KW-0963">Cytoplasm</keyword>
<accession>A0A8J3IML0</accession>
<keyword evidence="3 8" id="KW-0808">Transferase</keyword>
<keyword evidence="5 8" id="KW-0648">Protein biosynthesis</keyword>
<dbReference type="InterPro" id="IPR004534">
    <property type="entry name" value="SelA_trans"/>
</dbReference>
<dbReference type="AlphaFoldDB" id="A0A8J3IML0"/>
<organism evidence="11 12">
    <name type="scientific">Reticulibacter mediterranei</name>
    <dbReference type="NCBI Taxonomy" id="2778369"/>
    <lineage>
        <taxon>Bacteria</taxon>
        <taxon>Bacillati</taxon>
        <taxon>Chloroflexota</taxon>
        <taxon>Ktedonobacteria</taxon>
        <taxon>Ktedonobacterales</taxon>
        <taxon>Reticulibacteraceae</taxon>
        <taxon>Reticulibacter</taxon>
    </lineage>
</organism>
<evidence type="ECO:0000256" key="3">
    <source>
        <dbReference type="ARBA" id="ARBA00022679"/>
    </source>
</evidence>
<comment type="caution">
    <text evidence="11">The sequence shown here is derived from an EMBL/GenBank/DDBJ whole genome shotgun (WGS) entry which is preliminary data.</text>
</comment>
<evidence type="ECO:0000259" key="10">
    <source>
        <dbReference type="Pfam" id="PF12390"/>
    </source>
</evidence>
<dbReference type="InterPro" id="IPR025862">
    <property type="entry name" value="SelA_trans_N_dom"/>
</dbReference>
<keyword evidence="4 8" id="KW-0663">Pyridoxal phosphate</keyword>
<reference evidence="11" key="1">
    <citation type="submission" date="2020-10" db="EMBL/GenBank/DDBJ databases">
        <title>Taxonomic study of unclassified bacteria belonging to the class Ktedonobacteria.</title>
        <authorList>
            <person name="Yabe S."/>
            <person name="Wang C.M."/>
            <person name="Zheng Y."/>
            <person name="Sakai Y."/>
            <person name="Cavaletti L."/>
            <person name="Monciardini P."/>
            <person name="Donadio S."/>
        </authorList>
    </citation>
    <scope>NUCLEOTIDE SEQUENCE</scope>
    <source>
        <strain evidence="11">ID150040</strain>
    </source>
</reference>
<evidence type="ECO:0000256" key="1">
    <source>
        <dbReference type="ARBA" id="ARBA00001933"/>
    </source>
</evidence>
<dbReference type="SUPFAM" id="SSF53383">
    <property type="entry name" value="PLP-dependent transferases"/>
    <property type="match status" value="1"/>
</dbReference>
<dbReference type="GO" id="GO:0004125">
    <property type="term" value="F:L-seryl-tRNA(Sec) selenium transferase activity"/>
    <property type="evidence" value="ECO:0007669"/>
    <property type="project" value="UniProtKB-UniRule"/>
</dbReference>
<evidence type="ECO:0000313" key="11">
    <source>
        <dbReference type="EMBL" id="GHO93405.1"/>
    </source>
</evidence>
<dbReference type="EMBL" id="BNJK01000001">
    <property type="protein sequence ID" value="GHO93405.1"/>
    <property type="molecule type" value="Genomic_DNA"/>
</dbReference>
<comment type="cofactor">
    <cofactor evidence="1 8 9">
        <name>pyridoxal 5'-phosphate</name>
        <dbReference type="ChEBI" id="CHEBI:597326"/>
    </cofactor>
</comment>
<sequence>MTIEQNPLRLLPSVDELLQSSEGQRLIALYSRSLVLRALRSSLAHARTAIRSGATSPSSVDLLSSAEDLLQREQQPHLRPVINATGVIINTNLGRAPLSYEALQAVQRVASGYSNLEYDLEPGERGSRHVHVAALLRELTGAEDAIVTNNNAAAVLLGLSALAMGREVVISRGQLVEIGGGFRVPDVMRQSGCRLVEVGTTNRTRIGDYEAALSEQTALLLAVHPSNFLITGFTEATSIEALAALAHKRGLLVMNDLGSGCLLNSERYGLAHEPTPQESIAAGADLVCFSGDKLLGGPQAGILVGKREVIAQLAKHPLMRAVRIDKMTLAALETTLRHYQRAEAETHIPIWRMIAASSERINRRATNWIAQLQEKGVVARRQQGASTIGGGSLPGETLPTTLVALDDARTPLPLEELARRLRLRRTSIITRILRNSLLLDPRTVLEEQEPEVIQALGEEVNRGASI</sequence>
<comment type="pathway">
    <text evidence="8">Aminoacyl-tRNA biosynthesis; selenocysteinyl-tRNA(Sec) biosynthesis; selenocysteinyl-tRNA(Sec) from L-seryl-tRNA(Sec) (bacterial route): step 1/1.</text>
</comment>
<evidence type="ECO:0000256" key="8">
    <source>
        <dbReference type="HAMAP-Rule" id="MF_00423"/>
    </source>
</evidence>
<comment type="function">
    <text evidence="8">Converts seryl-tRNA(Sec) to selenocysteinyl-tRNA(Sec) required for selenoprotein biosynthesis.</text>
</comment>
<protein>
    <recommendedName>
        <fullName evidence="8">L-seryl-tRNA(Sec) selenium transferase</fullName>
        <ecNumber evidence="8">2.9.1.1</ecNumber>
    </recommendedName>
    <alternativeName>
        <fullName evidence="8">Selenocysteine synthase</fullName>
        <shortName evidence="8">Sec synthase</shortName>
    </alternativeName>
    <alternativeName>
        <fullName evidence="8">Selenocysteinyl-tRNA(Sec) synthase</fullName>
    </alternativeName>
</protein>
<dbReference type="UniPathway" id="UPA00906">
    <property type="reaction ID" value="UER00896"/>
</dbReference>
<proteinExistence type="inferred from homology"/>
<name>A0A8J3IML0_9CHLR</name>
<dbReference type="PANTHER" id="PTHR32328:SF0">
    <property type="entry name" value="L-SERYL-TRNA(SEC) SELENIUM TRANSFERASE"/>
    <property type="match status" value="1"/>
</dbReference>
<dbReference type="Pfam" id="PF12390">
    <property type="entry name" value="Se-cys_synth_N"/>
    <property type="match status" value="1"/>
</dbReference>
<dbReference type="NCBIfam" id="TIGR00474">
    <property type="entry name" value="selA"/>
    <property type="match status" value="1"/>
</dbReference>
<evidence type="ECO:0000256" key="9">
    <source>
        <dbReference type="PIRSR" id="PIRSR618319-50"/>
    </source>
</evidence>
<dbReference type="PANTHER" id="PTHR32328">
    <property type="entry name" value="L-SERYL-TRNA(SEC) SELENIUM TRANSFERASE"/>
    <property type="match status" value="1"/>
</dbReference>
<keyword evidence="6 8" id="KW-0711">Selenium</keyword>
<dbReference type="InterPro" id="IPR018319">
    <property type="entry name" value="SelA-like"/>
</dbReference>
<dbReference type="Pfam" id="PF03841">
    <property type="entry name" value="SelA"/>
    <property type="match status" value="1"/>
</dbReference>
<evidence type="ECO:0000256" key="6">
    <source>
        <dbReference type="ARBA" id="ARBA00023266"/>
    </source>
</evidence>
<evidence type="ECO:0000313" key="12">
    <source>
        <dbReference type="Proteomes" id="UP000597444"/>
    </source>
</evidence>
<dbReference type="GO" id="GO:0005737">
    <property type="term" value="C:cytoplasm"/>
    <property type="evidence" value="ECO:0007669"/>
    <property type="project" value="UniProtKB-SubCell"/>
</dbReference>
<dbReference type="GO" id="GO:0001514">
    <property type="term" value="P:selenocysteine incorporation"/>
    <property type="evidence" value="ECO:0007669"/>
    <property type="project" value="UniProtKB-UniRule"/>
</dbReference>
<gene>
    <name evidence="8 11" type="primary">selA</name>
    <name evidence="11" type="ORF">KSF_034530</name>
</gene>
<evidence type="ECO:0000256" key="7">
    <source>
        <dbReference type="ARBA" id="ARBA00044507"/>
    </source>
</evidence>
<dbReference type="InterPro" id="IPR015421">
    <property type="entry name" value="PyrdxlP-dep_Trfase_major"/>
</dbReference>
<dbReference type="RefSeq" id="WP_220204188.1">
    <property type="nucleotide sequence ID" value="NZ_BNJK01000001.1"/>
</dbReference>
<comment type="catalytic activity">
    <reaction evidence="8">
        <text>L-seryl-tRNA(Sec) + selenophosphate + H(+) = L-selenocysteinyl-tRNA(Sec) + phosphate</text>
        <dbReference type="Rhea" id="RHEA:22728"/>
        <dbReference type="Rhea" id="RHEA-COMP:9742"/>
        <dbReference type="Rhea" id="RHEA-COMP:9743"/>
        <dbReference type="ChEBI" id="CHEBI:15378"/>
        <dbReference type="ChEBI" id="CHEBI:16144"/>
        <dbReference type="ChEBI" id="CHEBI:43474"/>
        <dbReference type="ChEBI" id="CHEBI:78533"/>
        <dbReference type="ChEBI" id="CHEBI:78573"/>
        <dbReference type="EC" id="2.9.1.1"/>
    </reaction>
</comment>